<dbReference type="RefSeq" id="WP_058525360.1">
    <property type="nucleotide sequence ID" value="NZ_CAAAHY010000020.1"/>
</dbReference>
<organism evidence="2 3">
    <name type="scientific">Legionella erythra</name>
    <dbReference type="NCBI Taxonomy" id="448"/>
    <lineage>
        <taxon>Bacteria</taxon>
        <taxon>Pseudomonadati</taxon>
        <taxon>Pseudomonadota</taxon>
        <taxon>Gammaproteobacteria</taxon>
        <taxon>Legionellales</taxon>
        <taxon>Legionellaceae</taxon>
        <taxon>Legionella</taxon>
    </lineage>
</organism>
<feature type="transmembrane region" description="Helical" evidence="1">
    <location>
        <begin position="297"/>
        <end position="315"/>
    </location>
</feature>
<accession>A0A0W0TWS8</accession>
<name>A0A0W0TWS8_LEGER</name>
<feature type="transmembrane region" description="Helical" evidence="1">
    <location>
        <begin position="161"/>
        <end position="187"/>
    </location>
</feature>
<keyword evidence="1 2" id="KW-0812">Transmembrane</keyword>
<gene>
    <name evidence="2" type="ORF">Lery_0170</name>
</gene>
<feature type="transmembrane region" description="Helical" evidence="1">
    <location>
        <begin position="114"/>
        <end position="141"/>
    </location>
</feature>
<feature type="transmembrane region" description="Helical" evidence="1">
    <location>
        <begin position="82"/>
        <end position="102"/>
    </location>
</feature>
<keyword evidence="1" id="KW-0472">Membrane</keyword>
<evidence type="ECO:0000313" key="2">
    <source>
        <dbReference type="EMBL" id="KTC99816.1"/>
    </source>
</evidence>
<dbReference type="AlphaFoldDB" id="A0A0W0TWS8"/>
<dbReference type="STRING" id="448.Lery_0170"/>
<feature type="transmembrane region" description="Helical" evidence="1">
    <location>
        <begin position="12"/>
        <end position="30"/>
    </location>
</feature>
<feature type="transmembrane region" description="Helical" evidence="1">
    <location>
        <begin position="320"/>
        <end position="341"/>
    </location>
</feature>
<protein>
    <submittedName>
        <fullName evidence="2">Transmembrane protein</fullName>
    </submittedName>
</protein>
<evidence type="ECO:0000313" key="3">
    <source>
        <dbReference type="Proteomes" id="UP000054773"/>
    </source>
</evidence>
<feature type="transmembrane region" description="Helical" evidence="1">
    <location>
        <begin position="194"/>
        <end position="212"/>
    </location>
</feature>
<dbReference type="Proteomes" id="UP000054773">
    <property type="component" value="Unassembled WGS sequence"/>
</dbReference>
<dbReference type="EMBL" id="LNYA01000002">
    <property type="protein sequence ID" value="KTC99816.1"/>
    <property type="molecule type" value="Genomic_DNA"/>
</dbReference>
<feature type="transmembrane region" description="Helical" evidence="1">
    <location>
        <begin position="243"/>
        <end position="260"/>
    </location>
</feature>
<keyword evidence="3" id="KW-1185">Reference proteome</keyword>
<proteinExistence type="predicted"/>
<comment type="caution">
    <text evidence="2">The sequence shown here is derived from an EMBL/GenBank/DDBJ whole genome shotgun (WGS) entry which is preliminary data.</text>
</comment>
<evidence type="ECO:0000256" key="1">
    <source>
        <dbReference type="SAM" id="Phobius"/>
    </source>
</evidence>
<dbReference type="PATRIC" id="fig|448.7.peg.176"/>
<keyword evidence="1" id="KW-1133">Transmembrane helix</keyword>
<reference evidence="2 3" key="1">
    <citation type="submission" date="2015-11" db="EMBL/GenBank/DDBJ databases">
        <title>Genomic analysis of 38 Legionella species identifies large and diverse effector repertoires.</title>
        <authorList>
            <person name="Burstein D."/>
            <person name="Amaro F."/>
            <person name="Zusman T."/>
            <person name="Lifshitz Z."/>
            <person name="Cohen O."/>
            <person name="Gilbert J.A."/>
            <person name="Pupko T."/>
            <person name="Shuman H.A."/>
            <person name="Segal G."/>
        </authorList>
    </citation>
    <scope>NUCLEOTIDE SEQUENCE [LARGE SCALE GENOMIC DNA]</scope>
    <source>
        <strain evidence="2 3">SE-32A-C8</strain>
    </source>
</reference>
<dbReference type="OrthoDB" id="176190at2"/>
<feature type="transmembrane region" description="Helical" evidence="1">
    <location>
        <begin position="272"/>
        <end position="291"/>
    </location>
</feature>
<sequence>MDLTALQKSGLVWGFNALMLAVLLPLFIPFTPIMPGLTIDASWALALNQAVSQGLAFGRDIVFTLGPYSAIYTKAYHPDTAYLMYGGCLCLALSYGLLLIGLMKDTAWRWRWALIVLFLVMIYSRDALLLSYPLLLGLSLFKCHLPHPSRTLLVLTTAPLGLLVLVKGTLLLLTLLILFTASLYLFLKKQKQSLLILWLAFLLALCLCWLLANQSLTVLPPYLGSSIDMALNYSEAMASSGNGWEVLAFLVSSMLLLILMVKHSDLQGIDKFFLTTVLALFLFCAFKAGFVRHFGHSIIAATAILMAAFFLPTVIKSSRLFPMMLLAILVWYYILTGFIPYSPLTYLKVTGSNVLTALKMDMNDRHWRETDFYLLKDYLANLVKFPPLPGRSDIYSFEQNLLIASKAHWAPRPVFQSYSVFSNAMAIRNAIHLAEKAPDMIVFKIEPIDERLPSLEDGASWPALLTAYYPVDLVKDFLILKKQRQPAKPQPFTVTETHTLGETITLPPSKSRVFVAMEIKTNWLGHLLTWLYKPSALGIEVTLTDGQRKHYRLIAGMAKSGFLLSPLIENSKEFALLFGEGTALSSKRVKSLRVNAHDNGLQWQPQYLLHYRYF</sequence>